<comment type="caution">
    <text evidence="1">The sequence shown here is derived from an EMBL/GenBank/DDBJ whole genome shotgun (WGS) entry which is preliminary data.</text>
</comment>
<dbReference type="AlphaFoldDB" id="A0A5B7JH89"/>
<protein>
    <submittedName>
        <fullName evidence="1">Uncharacterized protein</fullName>
    </submittedName>
</protein>
<keyword evidence="2" id="KW-1185">Reference proteome</keyword>
<proteinExistence type="predicted"/>
<evidence type="ECO:0000313" key="1">
    <source>
        <dbReference type="EMBL" id="MPC94289.1"/>
    </source>
</evidence>
<evidence type="ECO:0000313" key="2">
    <source>
        <dbReference type="Proteomes" id="UP000324222"/>
    </source>
</evidence>
<gene>
    <name evidence="1" type="ORF">E2C01_089451</name>
</gene>
<dbReference type="Proteomes" id="UP000324222">
    <property type="component" value="Unassembled WGS sequence"/>
</dbReference>
<dbReference type="EMBL" id="VSRR010097935">
    <property type="protein sequence ID" value="MPC94289.1"/>
    <property type="molecule type" value="Genomic_DNA"/>
</dbReference>
<organism evidence="1 2">
    <name type="scientific">Portunus trituberculatus</name>
    <name type="common">Swimming crab</name>
    <name type="synonym">Neptunus trituberculatus</name>
    <dbReference type="NCBI Taxonomy" id="210409"/>
    <lineage>
        <taxon>Eukaryota</taxon>
        <taxon>Metazoa</taxon>
        <taxon>Ecdysozoa</taxon>
        <taxon>Arthropoda</taxon>
        <taxon>Crustacea</taxon>
        <taxon>Multicrustacea</taxon>
        <taxon>Malacostraca</taxon>
        <taxon>Eumalacostraca</taxon>
        <taxon>Eucarida</taxon>
        <taxon>Decapoda</taxon>
        <taxon>Pleocyemata</taxon>
        <taxon>Brachyura</taxon>
        <taxon>Eubrachyura</taxon>
        <taxon>Portunoidea</taxon>
        <taxon>Portunidae</taxon>
        <taxon>Portuninae</taxon>
        <taxon>Portunus</taxon>
    </lineage>
</organism>
<accession>A0A5B7JH89</accession>
<sequence length="78" mass="8825">MVQITQEKVKHLLKAVDVREASGPDDVSPQVLHHGLRELAEHLCLGKNVDLRVVPVHKKKSRSHSANYKPVCGWQNLR</sequence>
<reference evidence="1 2" key="1">
    <citation type="submission" date="2019-05" db="EMBL/GenBank/DDBJ databases">
        <title>Another draft genome of Portunus trituberculatus and its Hox gene families provides insights of decapod evolution.</title>
        <authorList>
            <person name="Jeong J.-H."/>
            <person name="Song I."/>
            <person name="Kim S."/>
            <person name="Choi T."/>
            <person name="Kim D."/>
            <person name="Ryu S."/>
            <person name="Kim W."/>
        </authorList>
    </citation>
    <scope>NUCLEOTIDE SEQUENCE [LARGE SCALE GENOMIC DNA]</scope>
    <source>
        <tissue evidence="1">Muscle</tissue>
    </source>
</reference>
<name>A0A5B7JH89_PORTR</name>